<dbReference type="EMBL" id="VOKX01000069">
    <property type="protein sequence ID" value="KAB7839959.1"/>
    <property type="molecule type" value="Genomic_DNA"/>
</dbReference>
<dbReference type="InterPro" id="IPR021986">
    <property type="entry name" value="Spherulin4"/>
</dbReference>
<evidence type="ECO:0008006" key="3">
    <source>
        <dbReference type="Google" id="ProtNLM"/>
    </source>
</evidence>
<keyword evidence="2" id="KW-1185">Reference proteome</keyword>
<dbReference type="AlphaFoldDB" id="A0A5N5W4U4"/>
<dbReference type="PANTHER" id="PTHR35040:SF9">
    <property type="entry name" value="4-LIKE CELL SURFACE PROTEIN, PUTATIVE (AFU_ORTHOLOGUE AFUA_4G14080)-RELATED"/>
    <property type="match status" value="1"/>
</dbReference>
<dbReference type="OrthoDB" id="508445at2"/>
<accession>A0A5N5W4U4</accession>
<sequence>MGRGPAPAGAGGAVTAGERRLLVPLYVHPAVDPGAWAALLRAAPALRGVVLNAADGPGRRPDPAFRTAAGRLRDAGAPVLGYVDTGYGRRPLRAVLADVRRHRGWYGVDGVFLDQVPTAPEFLARYRRLAVCARALGCRTVVFNHGTHPDPGYARIADLLVTFEGDWEAYRRAGVPDWTRTHLPSRFCHLVYGVPQERAGHVSRTAGLRGAGVHCAVPGTGENPWQTAPPPSAWKPRA</sequence>
<gene>
    <name evidence="1" type="ORF">FRZ00_20795</name>
</gene>
<dbReference type="Pfam" id="PF12138">
    <property type="entry name" value="Spherulin4"/>
    <property type="match status" value="1"/>
</dbReference>
<organism evidence="1 2">
    <name type="scientific">Streptomyces mobaraensis</name>
    <name type="common">Streptoverticillium mobaraense</name>
    <dbReference type="NCBI Taxonomy" id="35621"/>
    <lineage>
        <taxon>Bacteria</taxon>
        <taxon>Bacillati</taxon>
        <taxon>Actinomycetota</taxon>
        <taxon>Actinomycetes</taxon>
        <taxon>Kitasatosporales</taxon>
        <taxon>Streptomycetaceae</taxon>
        <taxon>Streptomyces</taxon>
    </lineage>
</organism>
<protein>
    <recommendedName>
        <fullName evidence="3">Phage tail protein</fullName>
    </recommendedName>
</protein>
<dbReference type="PANTHER" id="PTHR35040">
    <property type="match status" value="1"/>
</dbReference>
<proteinExistence type="predicted"/>
<name>A0A5N5W4U4_STRMB</name>
<reference evidence="1 2" key="1">
    <citation type="journal article" date="2019" name="Microb. Cell Fact.">
        <title>Exploring novel herbicidin analogues by transcriptional regulator overexpression and MS/MS molecular networking.</title>
        <authorList>
            <person name="Shi Y."/>
            <person name="Gu R."/>
            <person name="Li Y."/>
            <person name="Wang X."/>
            <person name="Ren W."/>
            <person name="Li X."/>
            <person name="Wang L."/>
            <person name="Xie Y."/>
            <person name="Hong B."/>
        </authorList>
    </citation>
    <scope>NUCLEOTIDE SEQUENCE [LARGE SCALE GENOMIC DNA]</scope>
    <source>
        <strain evidence="1 2">US-43</strain>
    </source>
</reference>
<dbReference type="Proteomes" id="UP000327000">
    <property type="component" value="Unassembled WGS sequence"/>
</dbReference>
<comment type="caution">
    <text evidence="1">The sequence shown here is derived from an EMBL/GenBank/DDBJ whole genome shotgun (WGS) entry which is preliminary data.</text>
</comment>
<evidence type="ECO:0000313" key="2">
    <source>
        <dbReference type="Proteomes" id="UP000327000"/>
    </source>
</evidence>
<evidence type="ECO:0000313" key="1">
    <source>
        <dbReference type="EMBL" id="KAB7839959.1"/>
    </source>
</evidence>